<dbReference type="AlphaFoldDB" id="A0A285GF43"/>
<reference evidence="2" key="1">
    <citation type="submission" date="2017-09" db="EMBL/GenBank/DDBJ databases">
        <authorList>
            <person name="Varghese N."/>
            <person name="Submissions S."/>
        </authorList>
    </citation>
    <scope>NUCLEOTIDE SEQUENCE [LARGE SCALE GENOMIC DNA]</scope>
    <source>
        <strain evidence="2">MSL47</strain>
    </source>
</reference>
<proteinExistence type="predicted"/>
<name>A0A285GF43_9FIRM</name>
<protein>
    <submittedName>
        <fullName evidence="1">Uncharacterized protein</fullName>
    </submittedName>
</protein>
<keyword evidence="2" id="KW-1185">Reference proteome</keyword>
<gene>
    <name evidence="1" type="ORF">SAMN06265827_106119</name>
</gene>
<dbReference type="OrthoDB" id="2990803at2"/>
<sequence length="156" mass="18158">MSTNHKPEVLDKGMVRRALERYYIRNTFDKNCTKLESGVCLLVEGEEEHLALSLEENYCWKLKKLMGDYHKYRQNDLVVDDEDYLEDLIGIFEEKAIDILEFDCGHFDIADGLHRLCIASKSEVPAYATYREQCKICPACVSIEQRAEVDYKSHLL</sequence>
<accession>A0A285GF43</accession>
<dbReference type="EMBL" id="OBDZ01000006">
    <property type="protein sequence ID" value="SNY21116.1"/>
    <property type="molecule type" value="Genomic_DNA"/>
</dbReference>
<dbReference type="RefSeq" id="WP_097017144.1">
    <property type="nucleotide sequence ID" value="NZ_OBDZ01000006.1"/>
</dbReference>
<evidence type="ECO:0000313" key="1">
    <source>
        <dbReference type="EMBL" id="SNY21116.1"/>
    </source>
</evidence>
<organism evidence="1 2">
    <name type="scientific">Orenia metallireducens</name>
    <dbReference type="NCBI Taxonomy" id="1413210"/>
    <lineage>
        <taxon>Bacteria</taxon>
        <taxon>Bacillati</taxon>
        <taxon>Bacillota</taxon>
        <taxon>Clostridia</taxon>
        <taxon>Halanaerobiales</taxon>
        <taxon>Halobacteroidaceae</taxon>
        <taxon>Orenia</taxon>
    </lineage>
</organism>
<evidence type="ECO:0000313" key="2">
    <source>
        <dbReference type="Proteomes" id="UP000219573"/>
    </source>
</evidence>
<dbReference type="Proteomes" id="UP000219573">
    <property type="component" value="Unassembled WGS sequence"/>
</dbReference>